<dbReference type="RefSeq" id="WP_110633166.1">
    <property type="nucleotide sequence ID" value="NZ_CP029788.1"/>
</dbReference>
<dbReference type="PROSITE" id="PS51318">
    <property type="entry name" value="TAT"/>
    <property type="match status" value="1"/>
</dbReference>
<dbReference type="InterPro" id="IPR006584">
    <property type="entry name" value="Cellulose-bd_IV"/>
</dbReference>
<dbReference type="OrthoDB" id="9809583at2"/>
<name>A0A2U9P9K2_STRAS</name>
<gene>
    <name evidence="6" type="ORF">DMT42_31985</name>
</gene>
<dbReference type="InterPro" id="IPR000757">
    <property type="entry name" value="Beta-glucanase-like"/>
</dbReference>
<dbReference type="GO" id="GO:0005975">
    <property type="term" value="P:carbohydrate metabolic process"/>
    <property type="evidence" value="ECO:0007669"/>
    <property type="project" value="InterPro"/>
</dbReference>
<evidence type="ECO:0000256" key="3">
    <source>
        <dbReference type="SAM" id="SignalP"/>
    </source>
</evidence>
<evidence type="ECO:0000313" key="6">
    <source>
        <dbReference type="EMBL" id="AWT46460.1"/>
    </source>
</evidence>
<comment type="similarity">
    <text evidence="1">Belongs to the glycosyl hydrolase 16 family.</text>
</comment>
<dbReference type="Gene3D" id="2.60.120.260">
    <property type="entry name" value="Galactose-binding domain-like"/>
    <property type="match status" value="1"/>
</dbReference>
<dbReference type="AlphaFoldDB" id="A0A2U9P9K2"/>
<dbReference type="InterPro" id="IPR050546">
    <property type="entry name" value="Glycosyl_Hydrlase_16"/>
</dbReference>
<dbReference type="PANTHER" id="PTHR10963:SF55">
    <property type="entry name" value="GLYCOSIDE HYDROLASE FAMILY 16 PROTEIN"/>
    <property type="match status" value="1"/>
</dbReference>
<reference evidence="6 7" key="1">
    <citation type="submission" date="2018-06" db="EMBL/GenBank/DDBJ databases">
        <title>The complete genome sequence of a nosiheptide producer Streptomyces actuosus ATCC 25421: deducing the ability of producing a new class III lantibiotics.</title>
        <authorList>
            <person name="Liu W."/>
            <person name="Sun F."/>
            <person name="Hu Y."/>
        </authorList>
    </citation>
    <scope>NUCLEOTIDE SEQUENCE [LARGE SCALE GENOMIC DNA]</scope>
    <source>
        <strain evidence="6 7">ATCC 25421</strain>
    </source>
</reference>
<dbReference type="SUPFAM" id="SSF49785">
    <property type="entry name" value="Galactose-binding domain-like"/>
    <property type="match status" value="1"/>
</dbReference>
<dbReference type="Gene3D" id="2.60.120.200">
    <property type="match status" value="1"/>
</dbReference>
<protein>
    <submittedName>
        <fullName evidence="6">1,3-beta-glucanase</fullName>
    </submittedName>
</protein>
<organism evidence="6 7">
    <name type="scientific">Streptomyces actuosus</name>
    <dbReference type="NCBI Taxonomy" id="1885"/>
    <lineage>
        <taxon>Bacteria</taxon>
        <taxon>Bacillati</taxon>
        <taxon>Actinomycetota</taxon>
        <taxon>Actinomycetes</taxon>
        <taxon>Kitasatosporales</taxon>
        <taxon>Streptomycetaceae</taxon>
        <taxon>Streptomyces</taxon>
    </lineage>
</organism>
<dbReference type="Pfam" id="PF03422">
    <property type="entry name" value="CBM_6"/>
    <property type="match status" value="1"/>
</dbReference>
<feature type="signal peptide" evidence="3">
    <location>
        <begin position="1"/>
        <end position="41"/>
    </location>
</feature>
<dbReference type="SMART" id="SM00606">
    <property type="entry name" value="CBD_IV"/>
    <property type="match status" value="1"/>
</dbReference>
<feature type="domain" description="GH16" evidence="5">
    <location>
        <begin position="39"/>
        <end position="320"/>
    </location>
</feature>
<evidence type="ECO:0000256" key="2">
    <source>
        <dbReference type="ARBA" id="ARBA00022729"/>
    </source>
</evidence>
<dbReference type="Proteomes" id="UP000247634">
    <property type="component" value="Chromosome"/>
</dbReference>
<feature type="domain" description="CBM6" evidence="4">
    <location>
        <begin position="335"/>
        <end position="465"/>
    </location>
</feature>
<dbReference type="GO" id="GO:0004553">
    <property type="term" value="F:hydrolase activity, hydrolyzing O-glycosyl compounds"/>
    <property type="evidence" value="ECO:0007669"/>
    <property type="project" value="InterPro"/>
</dbReference>
<dbReference type="PROSITE" id="PS51762">
    <property type="entry name" value="GH16_2"/>
    <property type="match status" value="1"/>
</dbReference>
<sequence length="466" mass="48546">MRDSSGTRSRRRPLRRALVAAVSALGIAAAAATLASPSASASAPPAPSGWTQVFVDDFNGPAGTGVNTANWLYDTGTSYPGGAANWGTGEVETMTSSTSNVSLDGNGNLRITPLRDSSGRWTSGRIETVRTDFQPPAGGKLRVEGRIQMPNVTGTAAEGYWPAFWALGSPYRGNYQNWPGVGELDIMENVQGLNKVWGTMHCGTNPGGPCNETTGIGNSTACPNTTCQSGFHTYAMEWDRSVSPEAIRFSVDGVVYHTVTAAQMDATTWANATNHGYFLILNVAMGGGFPDAFGGGLDGDTQPGHPMVVDYVQVLSTGGGSGTTPPPSGNRDAYSAIQAESYDSQSGTITETTSDSGGGKNIGAIANGDWALYKGVNFGSTAARQFYARVASGAASGVSGLVEVRLDSRSNAPIGSFALANTGGWQSWRTVPANISGVTGTHDVYLTFSSGQPADFVNVNWFDFGH</sequence>
<dbReference type="KEGG" id="sact:DMT42_31985"/>
<dbReference type="SUPFAM" id="SSF49899">
    <property type="entry name" value="Concanavalin A-like lectins/glucanases"/>
    <property type="match status" value="1"/>
</dbReference>
<dbReference type="PROSITE" id="PS51175">
    <property type="entry name" value="CBM6"/>
    <property type="match status" value="1"/>
</dbReference>
<dbReference type="InterPro" id="IPR006311">
    <property type="entry name" value="TAT_signal"/>
</dbReference>
<dbReference type="CDD" id="cd02182">
    <property type="entry name" value="GH16_Strep_laminarinase_like"/>
    <property type="match status" value="1"/>
</dbReference>
<evidence type="ECO:0000256" key="1">
    <source>
        <dbReference type="ARBA" id="ARBA00006865"/>
    </source>
</evidence>
<keyword evidence="7" id="KW-1185">Reference proteome</keyword>
<evidence type="ECO:0000313" key="7">
    <source>
        <dbReference type="Proteomes" id="UP000247634"/>
    </source>
</evidence>
<evidence type="ECO:0000259" key="4">
    <source>
        <dbReference type="PROSITE" id="PS51175"/>
    </source>
</evidence>
<dbReference type="InterPro" id="IPR005084">
    <property type="entry name" value="CBM6"/>
</dbReference>
<dbReference type="InterPro" id="IPR013320">
    <property type="entry name" value="ConA-like_dom_sf"/>
</dbReference>
<dbReference type="CDD" id="cd04084">
    <property type="entry name" value="CBM6_xylanase-like"/>
    <property type="match status" value="1"/>
</dbReference>
<dbReference type="Pfam" id="PF00722">
    <property type="entry name" value="Glyco_hydro_16"/>
    <property type="match status" value="1"/>
</dbReference>
<dbReference type="PANTHER" id="PTHR10963">
    <property type="entry name" value="GLYCOSYL HYDROLASE-RELATED"/>
    <property type="match status" value="1"/>
</dbReference>
<dbReference type="GO" id="GO:0030246">
    <property type="term" value="F:carbohydrate binding"/>
    <property type="evidence" value="ECO:0007669"/>
    <property type="project" value="InterPro"/>
</dbReference>
<accession>A0A2U9P9K2</accession>
<keyword evidence="2 3" id="KW-0732">Signal</keyword>
<dbReference type="InterPro" id="IPR008979">
    <property type="entry name" value="Galactose-bd-like_sf"/>
</dbReference>
<feature type="chain" id="PRO_5038973631" evidence="3">
    <location>
        <begin position="42"/>
        <end position="466"/>
    </location>
</feature>
<proteinExistence type="inferred from homology"/>
<evidence type="ECO:0000259" key="5">
    <source>
        <dbReference type="PROSITE" id="PS51762"/>
    </source>
</evidence>
<dbReference type="EMBL" id="CP029788">
    <property type="protein sequence ID" value="AWT46460.1"/>
    <property type="molecule type" value="Genomic_DNA"/>
</dbReference>